<dbReference type="GO" id="GO:0016020">
    <property type="term" value="C:membrane"/>
    <property type="evidence" value="ECO:0007669"/>
    <property type="project" value="TreeGrafter"/>
</dbReference>
<protein>
    <submittedName>
        <fullName evidence="3">AMP-binding protein</fullName>
    </submittedName>
</protein>
<reference evidence="3" key="1">
    <citation type="submission" date="2020-10" db="EMBL/GenBank/DDBJ databases">
        <authorList>
            <person name="Gilroy R."/>
        </authorList>
    </citation>
    <scope>NUCLEOTIDE SEQUENCE</scope>
    <source>
        <strain evidence="3">7293</strain>
    </source>
</reference>
<feature type="domain" description="AMP-dependent synthetase/ligase" evidence="2">
    <location>
        <begin position="37"/>
        <end position="427"/>
    </location>
</feature>
<dbReference type="GO" id="GO:0004467">
    <property type="term" value="F:long-chain fatty acid-CoA ligase activity"/>
    <property type="evidence" value="ECO:0007669"/>
    <property type="project" value="UniProtKB-EC"/>
</dbReference>
<evidence type="ECO:0000313" key="4">
    <source>
        <dbReference type="Proteomes" id="UP000823615"/>
    </source>
</evidence>
<dbReference type="InterPro" id="IPR045851">
    <property type="entry name" value="AMP-bd_C_sf"/>
</dbReference>
<organism evidence="3 4">
    <name type="scientific">Candidatus Ornithospirochaeta stercoripullorum</name>
    <dbReference type="NCBI Taxonomy" id="2840899"/>
    <lineage>
        <taxon>Bacteria</taxon>
        <taxon>Pseudomonadati</taxon>
        <taxon>Spirochaetota</taxon>
        <taxon>Spirochaetia</taxon>
        <taxon>Spirochaetales</taxon>
        <taxon>Spirochaetaceae</taxon>
        <taxon>Spirochaetaceae incertae sedis</taxon>
        <taxon>Candidatus Ornithospirochaeta</taxon>
    </lineage>
</organism>
<dbReference type="SUPFAM" id="SSF56801">
    <property type="entry name" value="Acetyl-CoA synthetase-like"/>
    <property type="match status" value="1"/>
</dbReference>
<dbReference type="Pfam" id="PF23562">
    <property type="entry name" value="AMP-binding_C_3"/>
    <property type="match status" value="1"/>
</dbReference>
<sequence length="581" mass="64904">MKRDYDTHPWDELDEYRGTLVKGQWPTLPELIRLSEDKYGDKPAFSVFHGKEKIVLSFSQVLSTVRHEGAHLRNLGLKKGDKVMIMGKNSPDWALAYFAVPEADCIAVPMDSQMRSDKCVRLAKFAEVKAVIADRSILNALKEEDEEWFSSLSGVFTLDSDDTYMRLADATDEYSSYPVVVEDDTAAILFTSGTTGNEKGVELSHKNITSDVYMTVNEVRMLDYRDVTYALLPLHHSYCCTAVLLEAVRIGAECLFGHGFAVSRMLDDLKRGGVTVFMGIPMLYNKLLAGIMAKVKEKGKLAYSFIRMMMNINSTLHKVTGKSPLSGFFKSVITGKVGLDKVRLLISGAGPLSPKVVWDFHGLGLEFIQGYGLTEASPIVTLNPPEHFKTASIGHPLAFIDLIIADKDKNDIGEIRIKGPNVCKGYYKDEANTRALFDKDGYMRTGDLGYMDKDGYVFLKGRAKNIIVTEGGKNVFPEEIEDMFQLESEVSQILIRGFQKNRDVPSESVEAVIYPDPDSFKGKSDEDVRKRMEAIVSSVNKNLESFQKIERITILNQPMEETTTRKIKRGKVAASPIDGNQ</sequence>
<dbReference type="Pfam" id="PF00501">
    <property type="entry name" value="AMP-binding"/>
    <property type="match status" value="1"/>
</dbReference>
<proteinExistence type="predicted"/>
<reference evidence="3" key="2">
    <citation type="journal article" date="2021" name="PeerJ">
        <title>Extensive microbial diversity within the chicken gut microbiome revealed by metagenomics and culture.</title>
        <authorList>
            <person name="Gilroy R."/>
            <person name="Ravi A."/>
            <person name="Getino M."/>
            <person name="Pursley I."/>
            <person name="Horton D.L."/>
            <person name="Alikhan N.F."/>
            <person name="Baker D."/>
            <person name="Gharbi K."/>
            <person name="Hall N."/>
            <person name="Watson M."/>
            <person name="Adriaenssens E.M."/>
            <person name="Foster-Nyarko E."/>
            <person name="Jarju S."/>
            <person name="Secka A."/>
            <person name="Antonio M."/>
            <person name="Oren A."/>
            <person name="Chaudhuri R.R."/>
            <person name="La Ragione R."/>
            <person name="Hildebrand F."/>
            <person name="Pallen M.J."/>
        </authorList>
    </citation>
    <scope>NUCLEOTIDE SEQUENCE</scope>
    <source>
        <strain evidence="3">7293</strain>
    </source>
</reference>
<dbReference type="InterPro" id="IPR042099">
    <property type="entry name" value="ANL_N_sf"/>
</dbReference>
<dbReference type="PANTHER" id="PTHR43272">
    <property type="entry name" value="LONG-CHAIN-FATTY-ACID--COA LIGASE"/>
    <property type="match status" value="1"/>
</dbReference>
<evidence type="ECO:0000313" key="3">
    <source>
        <dbReference type="EMBL" id="MBO8436411.1"/>
    </source>
</evidence>
<dbReference type="Gene3D" id="3.40.50.12780">
    <property type="entry name" value="N-terminal domain of ligase-like"/>
    <property type="match status" value="1"/>
</dbReference>
<dbReference type="EMBL" id="JADIMT010000067">
    <property type="protein sequence ID" value="MBO8436411.1"/>
    <property type="molecule type" value="Genomic_DNA"/>
</dbReference>
<comment type="caution">
    <text evidence="3">The sequence shown here is derived from an EMBL/GenBank/DDBJ whole genome shotgun (WGS) entry which is preliminary data.</text>
</comment>
<dbReference type="InterPro" id="IPR000873">
    <property type="entry name" value="AMP-dep_synth/lig_dom"/>
</dbReference>
<name>A0A9D9E1E1_9SPIO</name>
<evidence type="ECO:0000259" key="2">
    <source>
        <dbReference type="Pfam" id="PF00501"/>
    </source>
</evidence>
<dbReference type="Gene3D" id="3.30.300.30">
    <property type="match status" value="1"/>
</dbReference>
<dbReference type="PANTHER" id="PTHR43272:SF52">
    <property type="entry name" value="AMP-DEPENDENT SYNTHETASE_LIGASE DOMAIN-CONTAINING PROTEIN"/>
    <property type="match status" value="1"/>
</dbReference>
<comment type="catalytic activity">
    <reaction evidence="1">
        <text>a long-chain fatty acid + ATP + CoA = a long-chain fatty acyl-CoA + AMP + diphosphate</text>
        <dbReference type="Rhea" id="RHEA:15421"/>
        <dbReference type="ChEBI" id="CHEBI:30616"/>
        <dbReference type="ChEBI" id="CHEBI:33019"/>
        <dbReference type="ChEBI" id="CHEBI:57287"/>
        <dbReference type="ChEBI" id="CHEBI:57560"/>
        <dbReference type="ChEBI" id="CHEBI:83139"/>
        <dbReference type="ChEBI" id="CHEBI:456215"/>
        <dbReference type="EC" id="6.2.1.3"/>
    </reaction>
    <physiologicalReaction direction="left-to-right" evidence="1">
        <dbReference type="Rhea" id="RHEA:15422"/>
    </physiologicalReaction>
</comment>
<dbReference type="Proteomes" id="UP000823615">
    <property type="component" value="Unassembled WGS sequence"/>
</dbReference>
<dbReference type="AlphaFoldDB" id="A0A9D9E1E1"/>
<evidence type="ECO:0000256" key="1">
    <source>
        <dbReference type="ARBA" id="ARBA00024484"/>
    </source>
</evidence>
<accession>A0A9D9E1E1</accession>
<gene>
    <name evidence="3" type="ORF">IAA97_05485</name>
</gene>